<keyword evidence="2" id="KW-0812">Transmembrane</keyword>
<organism evidence="4 5">
    <name type="scientific">Pseudoalteromonas shioyasakiensis</name>
    <dbReference type="NCBI Taxonomy" id="1190813"/>
    <lineage>
        <taxon>Bacteria</taxon>
        <taxon>Pseudomonadati</taxon>
        <taxon>Pseudomonadota</taxon>
        <taxon>Gammaproteobacteria</taxon>
        <taxon>Alteromonadales</taxon>
        <taxon>Pseudoalteromonadaceae</taxon>
        <taxon>Pseudoalteromonas</taxon>
    </lineage>
</organism>
<dbReference type="SMART" id="SM00974">
    <property type="entry name" value="T5orf172"/>
    <property type="match status" value="1"/>
</dbReference>
<keyword evidence="2" id="KW-0472">Membrane</keyword>
<evidence type="ECO:0000313" key="4">
    <source>
        <dbReference type="EMBL" id="MDI4670954.1"/>
    </source>
</evidence>
<dbReference type="InterPro" id="IPR018306">
    <property type="entry name" value="Phage_T5_Orf172_DNA-bd"/>
</dbReference>
<keyword evidence="5" id="KW-1185">Reference proteome</keyword>
<feature type="domain" description="Bacteriophage T5 Orf172 DNA-binding" evidence="3">
    <location>
        <begin position="327"/>
        <end position="410"/>
    </location>
</feature>
<evidence type="ECO:0000256" key="2">
    <source>
        <dbReference type="SAM" id="Phobius"/>
    </source>
</evidence>
<gene>
    <name evidence="4" type="ORF">MKZ47_17945</name>
</gene>
<dbReference type="EMBL" id="JAKUMG010000014">
    <property type="protein sequence ID" value="MDI4670954.1"/>
    <property type="molecule type" value="Genomic_DNA"/>
</dbReference>
<reference evidence="4 5" key="1">
    <citation type="submission" date="2022-02" db="EMBL/GenBank/DDBJ databases">
        <title>Genome analysis of Beneficial Microorganisms for Coral consortium from Pocillopora damicornis.</title>
        <authorList>
            <person name="Rosado P.M."/>
            <person name="Cardoso P.M."/>
            <person name="Rosado J.G."/>
            <person name="Schultz J."/>
            <person name="Rocha U."/>
            <person name="Costa T.K."/>
            <person name="Peixoto R.S."/>
        </authorList>
    </citation>
    <scope>NUCLEOTIDE SEQUENCE [LARGE SCALE GENOMIC DNA]</scope>
    <source>
        <strain evidence="4 5">BMC5</strain>
    </source>
</reference>
<comment type="caution">
    <text evidence="4">The sequence shown here is derived from an EMBL/GenBank/DDBJ whole genome shotgun (WGS) entry which is preliminary data.</text>
</comment>
<protein>
    <submittedName>
        <fullName evidence="4">DUF4041 domain-containing protein</fullName>
    </submittedName>
</protein>
<dbReference type="Proteomes" id="UP001156974">
    <property type="component" value="Unassembled WGS sequence"/>
</dbReference>
<sequence length="451" mass="52248">MKGNMIEGIDIHAYLWALFCGAIIVLAIKAKSNHTKRIEQIAETQRQKENLEKESVESQVSKLEDEFDEIEKKITSGQESFKTLEETNSKLEQEREYIEVGLLPPVYRFDDREELKAQINKCYADQYRAISRGLATDAYSKWEWFGCEKTGARMVEDYRYLSLKAFNAEFDAIRKTMRHSTYNTAVNKLHRVNEQLGKLGETANVTISAEFFNLKIDELNAWHRELLYRERQKAERIKQQAILREQNNQSEDETDDLEDEISYRSSDLKKAQALALKLHGASAKAMEEKIQKMKSEIAKLENKFQRATSQAQITKVGYIYVISNLGSFGEGVVKIGMTRRLEPMDRINELGDASVPFKFDVHTMAFVQNAPEIEKKLHRKFDEQRVNVENSRKEFFKVSPQEVKAAMDELNVSSDWYFDVEAKEYRESILIREAMNKQSHENLTGSFPASI</sequence>
<evidence type="ECO:0000256" key="1">
    <source>
        <dbReference type="SAM" id="Coils"/>
    </source>
</evidence>
<feature type="transmembrane region" description="Helical" evidence="2">
    <location>
        <begin position="12"/>
        <end position="28"/>
    </location>
</feature>
<keyword evidence="2" id="KW-1133">Transmembrane helix</keyword>
<evidence type="ECO:0000313" key="5">
    <source>
        <dbReference type="Proteomes" id="UP001156974"/>
    </source>
</evidence>
<dbReference type="Pfam" id="PF13250">
    <property type="entry name" value="SNIPE"/>
    <property type="match status" value="1"/>
</dbReference>
<evidence type="ECO:0000259" key="3">
    <source>
        <dbReference type="SMART" id="SM00974"/>
    </source>
</evidence>
<dbReference type="InterPro" id="IPR025280">
    <property type="entry name" value="SNIPE"/>
</dbReference>
<keyword evidence="1" id="KW-0175">Coiled coil</keyword>
<dbReference type="RefSeq" id="WP_175083588.1">
    <property type="nucleotide sequence ID" value="NZ_JAKUMG010000014.1"/>
</dbReference>
<feature type="coiled-coil region" evidence="1">
    <location>
        <begin position="34"/>
        <end position="94"/>
    </location>
</feature>
<proteinExistence type="predicted"/>
<feature type="coiled-coil region" evidence="1">
    <location>
        <begin position="240"/>
        <end position="310"/>
    </location>
</feature>
<name>A0ABT6U652_9GAMM</name>
<dbReference type="Pfam" id="PF13455">
    <property type="entry name" value="MUG113"/>
    <property type="match status" value="1"/>
</dbReference>
<accession>A0ABT6U652</accession>